<dbReference type="EMBL" id="VSSQ01001514">
    <property type="protein sequence ID" value="MPM08974.1"/>
    <property type="molecule type" value="Genomic_DNA"/>
</dbReference>
<name>A0A644X4B0_9ZZZZ</name>
<evidence type="ECO:0000313" key="2">
    <source>
        <dbReference type="EMBL" id="MPM08974.1"/>
    </source>
</evidence>
<protein>
    <submittedName>
        <fullName evidence="2">Uncharacterized protein</fullName>
    </submittedName>
</protein>
<proteinExistence type="predicted"/>
<feature type="region of interest" description="Disordered" evidence="1">
    <location>
        <begin position="520"/>
        <end position="603"/>
    </location>
</feature>
<dbReference type="AlphaFoldDB" id="A0A644X4B0"/>
<accession>A0A644X4B0</accession>
<evidence type="ECO:0000256" key="1">
    <source>
        <dbReference type="SAM" id="MobiDB-lite"/>
    </source>
</evidence>
<feature type="compositionally biased region" description="Low complexity" evidence="1">
    <location>
        <begin position="573"/>
        <end position="589"/>
    </location>
</feature>
<feature type="compositionally biased region" description="Basic and acidic residues" evidence="1">
    <location>
        <begin position="520"/>
        <end position="541"/>
    </location>
</feature>
<reference evidence="2" key="1">
    <citation type="submission" date="2019-08" db="EMBL/GenBank/DDBJ databases">
        <authorList>
            <person name="Kucharzyk K."/>
            <person name="Murdoch R.W."/>
            <person name="Higgins S."/>
            <person name="Loffler F."/>
        </authorList>
    </citation>
    <scope>NUCLEOTIDE SEQUENCE</scope>
</reference>
<feature type="region of interest" description="Disordered" evidence="1">
    <location>
        <begin position="654"/>
        <end position="700"/>
    </location>
</feature>
<comment type="caution">
    <text evidence="2">The sequence shown here is derived from an EMBL/GenBank/DDBJ whole genome shotgun (WGS) entry which is preliminary data.</text>
</comment>
<gene>
    <name evidence="2" type="ORF">SDC9_55290</name>
</gene>
<sequence>MTIEELSLEAIAALTEPEPEPEQQKKEFKDTGAVIIFKMCIEDLGVIPFRGMDTGTVYVRFPMQGHYRIAGLRSDEFKAWITGKNLLARKREANPGDIESALRLMESVAYERPKKKTFVRWARVDGKIYLDLCDEEYRSVEIDEDGWRVVENSPAWFIRTSSMKPLPEPLPGGCLTQLREVVHLSDEDFVILCGWLVAACNPEGPFPLLALSAEAGSGKSFLTAVLKKIIDDDVSPKLAPFKDVDAIFAAAASHWVLAYDNLTKLSPEDSDHLCRVATGAGYSKRKLYTDNDEYTTSAARPVILNGITVPVTKMDLTDRSYFVNLPHLPPEKRRTEKDLWRAFDKMRPHLLGAILTAVSCALRQKDYFPSNPPRMADAAEFTLQAEKGGGLPWPEGTFSAVLARMEAAKKDEAISEDAVASTLLDLSGNGGWEGSLKELLGLIHQGRTPEELRFLPGTPNILSRRIKEVIPFLRSKGVVVEKRKINSGQWLTVAFVPETKPQDFSAVDCRITSLSSQDRHSVKADEYRKSDDSDDSDDKKGISSVRGLKKSSDTSDTPDMNPKALNEKKLCDSGKTPSLSSPSSQKQQSEGLAECRYGDDRVTMPPVVTGESIREKFLRNSATGAFVDMVTGEIVPDHLINAGKKVLPGQAALQFDEEPPPPATPPGRNPLLEIAEEDDDEPSTPRVEDRSGPPPGWLEYQSDEVKTWHAENLKRLFVIGVPEPEETALLQSWERFGKSF</sequence>
<organism evidence="2">
    <name type="scientific">bioreactor metagenome</name>
    <dbReference type="NCBI Taxonomy" id="1076179"/>
    <lineage>
        <taxon>unclassified sequences</taxon>
        <taxon>metagenomes</taxon>
        <taxon>ecological metagenomes</taxon>
    </lineage>
</organism>